<gene>
    <name evidence="6" type="ORF">SI8410_18021784</name>
</gene>
<dbReference type="OrthoDB" id="1916924at2759"/>
<sequence length="168" mass="18733">MEEREYISAPVRAGTVVSAEKSRYGGGRAERREAGTSGFGSGICSALFTRRSATGNWGIYRDQGIPSPRSGVDGRSRFFLEPRWDGQGEHFLDACLLCKKPLGHNRDIYMYRGDMPFCSEECRQEQIEFDEARESRNLSMKASASREEHNKKSSQSTKIRAPGTIVAG</sequence>
<dbReference type="InterPro" id="IPR007650">
    <property type="entry name" value="Zf-FLZ_dom"/>
</dbReference>
<proteinExistence type="inferred from homology"/>
<dbReference type="Pfam" id="PF04570">
    <property type="entry name" value="zf-FLZ"/>
    <property type="match status" value="1"/>
</dbReference>
<evidence type="ECO:0000259" key="5">
    <source>
        <dbReference type="PROSITE" id="PS51795"/>
    </source>
</evidence>
<name>A0A7I8LN73_SPIIN</name>
<organism evidence="6 7">
    <name type="scientific">Spirodela intermedia</name>
    <name type="common">Intermediate duckweed</name>
    <dbReference type="NCBI Taxonomy" id="51605"/>
    <lineage>
        <taxon>Eukaryota</taxon>
        <taxon>Viridiplantae</taxon>
        <taxon>Streptophyta</taxon>
        <taxon>Embryophyta</taxon>
        <taxon>Tracheophyta</taxon>
        <taxon>Spermatophyta</taxon>
        <taxon>Magnoliopsida</taxon>
        <taxon>Liliopsida</taxon>
        <taxon>Araceae</taxon>
        <taxon>Lemnoideae</taxon>
        <taxon>Spirodela</taxon>
    </lineage>
</organism>
<protein>
    <recommendedName>
        <fullName evidence="5">FLZ-type domain-containing protein</fullName>
    </recommendedName>
</protein>
<evidence type="ECO:0000256" key="2">
    <source>
        <dbReference type="ARBA" id="ARBA00022723"/>
    </source>
</evidence>
<evidence type="ECO:0000313" key="6">
    <source>
        <dbReference type="EMBL" id="CAA7411106.1"/>
    </source>
</evidence>
<dbReference type="PROSITE" id="PS51795">
    <property type="entry name" value="ZF_FLZ"/>
    <property type="match status" value="1"/>
</dbReference>
<feature type="domain" description="FLZ-type" evidence="5">
    <location>
        <begin position="90"/>
        <end position="134"/>
    </location>
</feature>
<dbReference type="EMBL" id="LR746281">
    <property type="protein sequence ID" value="CAA7411106.1"/>
    <property type="molecule type" value="Genomic_DNA"/>
</dbReference>
<dbReference type="Proteomes" id="UP000663760">
    <property type="component" value="Chromosome 18"/>
</dbReference>
<keyword evidence="7" id="KW-1185">Reference proteome</keyword>
<keyword evidence="2" id="KW-0479">Metal-binding</keyword>
<evidence type="ECO:0000313" key="7">
    <source>
        <dbReference type="Proteomes" id="UP000663760"/>
    </source>
</evidence>
<evidence type="ECO:0000256" key="4">
    <source>
        <dbReference type="SAM" id="MobiDB-lite"/>
    </source>
</evidence>
<evidence type="ECO:0000256" key="3">
    <source>
        <dbReference type="PROSITE-ProRule" id="PRU01131"/>
    </source>
</evidence>
<dbReference type="InterPro" id="IPR044533">
    <property type="entry name" value="FLZ1/2/3"/>
</dbReference>
<dbReference type="PANTHER" id="PTHR46057">
    <property type="entry name" value="FCS-LIKE ZINC FINGER 1-RELATED"/>
    <property type="match status" value="1"/>
</dbReference>
<feature type="zinc finger region" description="FLZ-type" evidence="3">
    <location>
        <begin position="90"/>
        <end position="134"/>
    </location>
</feature>
<accession>A0A7I8LN73</accession>
<reference evidence="6" key="1">
    <citation type="submission" date="2020-02" db="EMBL/GenBank/DDBJ databases">
        <authorList>
            <person name="Scholz U."/>
            <person name="Mascher M."/>
            <person name="Fiebig A."/>
        </authorList>
    </citation>
    <scope>NUCLEOTIDE SEQUENCE</scope>
</reference>
<dbReference type="GO" id="GO:0046872">
    <property type="term" value="F:metal ion binding"/>
    <property type="evidence" value="ECO:0007669"/>
    <property type="project" value="UniProtKB-KW"/>
</dbReference>
<feature type="region of interest" description="Disordered" evidence="4">
    <location>
        <begin position="133"/>
        <end position="168"/>
    </location>
</feature>
<dbReference type="PANTHER" id="PTHR46057:SF9">
    <property type="entry name" value="FCS-LIKE ZINC FINGER 1"/>
    <property type="match status" value="1"/>
</dbReference>
<dbReference type="AlphaFoldDB" id="A0A7I8LN73"/>
<comment type="similarity">
    <text evidence="1">Belongs to the FLZ family.</text>
</comment>
<evidence type="ECO:0000256" key="1">
    <source>
        <dbReference type="ARBA" id="ARBA00009374"/>
    </source>
</evidence>